<gene>
    <name evidence="2" type="ORF">EVAR_84812_1</name>
</gene>
<dbReference type="EMBL" id="BGZK01000141">
    <property type="protein sequence ID" value="GBP22572.1"/>
    <property type="molecule type" value="Genomic_DNA"/>
</dbReference>
<accession>A0A4C1U844</accession>
<organism evidence="2 3">
    <name type="scientific">Eumeta variegata</name>
    <name type="common">Bagworm moth</name>
    <name type="synonym">Eumeta japonica</name>
    <dbReference type="NCBI Taxonomy" id="151549"/>
    <lineage>
        <taxon>Eukaryota</taxon>
        <taxon>Metazoa</taxon>
        <taxon>Ecdysozoa</taxon>
        <taxon>Arthropoda</taxon>
        <taxon>Hexapoda</taxon>
        <taxon>Insecta</taxon>
        <taxon>Pterygota</taxon>
        <taxon>Neoptera</taxon>
        <taxon>Endopterygota</taxon>
        <taxon>Lepidoptera</taxon>
        <taxon>Glossata</taxon>
        <taxon>Ditrysia</taxon>
        <taxon>Tineoidea</taxon>
        <taxon>Psychidae</taxon>
        <taxon>Oiketicinae</taxon>
        <taxon>Eumeta</taxon>
    </lineage>
</organism>
<dbReference type="AlphaFoldDB" id="A0A4C1U844"/>
<comment type="caution">
    <text evidence="2">The sequence shown here is derived from an EMBL/GenBank/DDBJ whole genome shotgun (WGS) entry which is preliminary data.</text>
</comment>
<evidence type="ECO:0000256" key="1">
    <source>
        <dbReference type="SAM" id="MobiDB-lite"/>
    </source>
</evidence>
<sequence>MPDPRYALLELYHLLQSIPEERSMGGSRGCGRGTPEGRWSRDNRRGTKGGSAPTSCETSEQRRRRDDAGLDGFVARRG</sequence>
<dbReference type="Proteomes" id="UP000299102">
    <property type="component" value="Unassembled WGS sequence"/>
</dbReference>
<evidence type="ECO:0000313" key="3">
    <source>
        <dbReference type="Proteomes" id="UP000299102"/>
    </source>
</evidence>
<feature type="compositionally biased region" description="Basic and acidic residues" evidence="1">
    <location>
        <begin position="59"/>
        <end position="68"/>
    </location>
</feature>
<protein>
    <submittedName>
        <fullName evidence="2">Uncharacterized protein</fullName>
    </submittedName>
</protein>
<evidence type="ECO:0000313" key="2">
    <source>
        <dbReference type="EMBL" id="GBP22572.1"/>
    </source>
</evidence>
<reference evidence="2 3" key="1">
    <citation type="journal article" date="2019" name="Commun. Biol.">
        <title>The bagworm genome reveals a unique fibroin gene that provides high tensile strength.</title>
        <authorList>
            <person name="Kono N."/>
            <person name="Nakamura H."/>
            <person name="Ohtoshi R."/>
            <person name="Tomita M."/>
            <person name="Numata K."/>
            <person name="Arakawa K."/>
        </authorList>
    </citation>
    <scope>NUCLEOTIDE SEQUENCE [LARGE SCALE GENOMIC DNA]</scope>
</reference>
<proteinExistence type="predicted"/>
<keyword evidence="3" id="KW-1185">Reference proteome</keyword>
<feature type="region of interest" description="Disordered" evidence="1">
    <location>
        <begin position="20"/>
        <end position="78"/>
    </location>
</feature>
<name>A0A4C1U844_EUMVA</name>